<evidence type="ECO:0000256" key="4">
    <source>
        <dbReference type="ARBA" id="ARBA00022741"/>
    </source>
</evidence>
<evidence type="ECO:0000259" key="6">
    <source>
        <dbReference type="Pfam" id="PF00931"/>
    </source>
</evidence>
<evidence type="ECO:0000256" key="1">
    <source>
        <dbReference type="ARBA" id="ARBA00008894"/>
    </source>
</evidence>
<comment type="similarity">
    <text evidence="1">Belongs to the disease resistance NB-LRR family.</text>
</comment>
<keyword evidence="3" id="KW-0677">Repeat</keyword>
<protein>
    <submittedName>
        <fullName evidence="10">Disease resistance RPP8-like protein 3</fullName>
    </submittedName>
</protein>
<dbReference type="CDD" id="cd14798">
    <property type="entry name" value="RX-CC_like"/>
    <property type="match status" value="1"/>
</dbReference>
<dbReference type="AlphaFoldDB" id="A0A8K0MV27"/>
<evidence type="ECO:0000256" key="5">
    <source>
        <dbReference type="ARBA" id="ARBA00022821"/>
    </source>
</evidence>
<dbReference type="SUPFAM" id="SSF52540">
    <property type="entry name" value="P-loop containing nucleoside triphosphate hydrolases"/>
    <property type="match status" value="1"/>
</dbReference>
<evidence type="ECO:0000313" key="11">
    <source>
        <dbReference type="Proteomes" id="UP000797356"/>
    </source>
</evidence>
<dbReference type="InterPro" id="IPR002182">
    <property type="entry name" value="NB-ARC"/>
</dbReference>
<dbReference type="PANTHER" id="PTHR23155:SF1185">
    <property type="entry name" value="DISEASE RESISTANCE RPP8-LIKE PROTEIN 3-RELATED"/>
    <property type="match status" value="1"/>
</dbReference>
<name>A0A8K0MV27_COCNU</name>
<dbReference type="InterPro" id="IPR027417">
    <property type="entry name" value="P-loop_NTPase"/>
</dbReference>
<feature type="domain" description="Disease resistance protein winged helix" evidence="8">
    <location>
        <begin position="353"/>
        <end position="423"/>
    </location>
</feature>
<evidence type="ECO:0000259" key="9">
    <source>
        <dbReference type="Pfam" id="PF23598"/>
    </source>
</evidence>
<dbReference type="InterPro" id="IPR038005">
    <property type="entry name" value="RX-like_CC"/>
</dbReference>
<dbReference type="GO" id="GO:0002758">
    <property type="term" value="P:innate immune response-activating signaling pathway"/>
    <property type="evidence" value="ECO:0007669"/>
    <property type="project" value="UniProtKB-ARBA"/>
</dbReference>
<dbReference type="GO" id="GO:0043531">
    <property type="term" value="F:ADP binding"/>
    <property type="evidence" value="ECO:0007669"/>
    <property type="project" value="InterPro"/>
</dbReference>
<dbReference type="SUPFAM" id="SSF52058">
    <property type="entry name" value="L domain-like"/>
    <property type="match status" value="1"/>
</dbReference>
<dbReference type="Gene3D" id="3.40.50.300">
    <property type="entry name" value="P-loop containing nucleotide triphosphate hydrolases"/>
    <property type="match status" value="1"/>
</dbReference>
<dbReference type="FunFam" id="1.10.10.10:FF:000322">
    <property type="entry name" value="Probable disease resistance protein At1g63360"/>
    <property type="match status" value="1"/>
</dbReference>
<dbReference type="Proteomes" id="UP000797356">
    <property type="component" value="Chromosome 1"/>
</dbReference>
<feature type="domain" description="Disease resistance R13L4/SHOC-2-like LRR" evidence="9">
    <location>
        <begin position="471"/>
        <end position="772"/>
    </location>
</feature>
<feature type="domain" description="Disease resistance N-terminal" evidence="7">
    <location>
        <begin position="6"/>
        <end position="88"/>
    </location>
</feature>
<evidence type="ECO:0000256" key="3">
    <source>
        <dbReference type="ARBA" id="ARBA00022737"/>
    </source>
</evidence>
<proteinExistence type="inferred from homology"/>
<dbReference type="Pfam" id="PF23559">
    <property type="entry name" value="WHD_DRP"/>
    <property type="match status" value="1"/>
</dbReference>
<organism evidence="10 11">
    <name type="scientific">Cocos nucifera</name>
    <name type="common">Coconut palm</name>
    <dbReference type="NCBI Taxonomy" id="13894"/>
    <lineage>
        <taxon>Eukaryota</taxon>
        <taxon>Viridiplantae</taxon>
        <taxon>Streptophyta</taxon>
        <taxon>Embryophyta</taxon>
        <taxon>Tracheophyta</taxon>
        <taxon>Spermatophyta</taxon>
        <taxon>Magnoliopsida</taxon>
        <taxon>Liliopsida</taxon>
        <taxon>Arecaceae</taxon>
        <taxon>Arecoideae</taxon>
        <taxon>Cocoseae</taxon>
        <taxon>Attaleinae</taxon>
        <taxon>Cocos</taxon>
    </lineage>
</organism>
<dbReference type="Gene3D" id="3.80.10.10">
    <property type="entry name" value="Ribonuclease Inhibitor"/>
    <property type="match status" value="2"/>
</dbReference>
<dbReference type="Pfam" id="PF18052">
    <property type="entry name" value="Rx_N"/>
    <property type="match status" value="1"/>
</dbReference>
<evidence type="ECO:0000259" key="7">
    <source>
        <dbReference type="Pfam" id="PF18052"/>
    </source>
</evidence>
<gene>
    <name evidence="10" type="ORF">COCNU_01G011120</name>
</gene>
<comment type="caution">
    <text evidence="10">The sequence shown here is derived from an EMBL/GenBank/DDBJ whole genome shotgun (WGS) entry which is preliminary data.</text>
</comment>
<dbReference type="Gene3D" id="1.10.10.10">
    <property type="entry name" value="Winged helix-like DNA-binding domain superfamily/Winged helix DNA-binding domain"/>
    <property type="match status" value="1"/>
</dbReference>
<keyword evidence="5" id="KW-0611">Plant defense</keyword>
<dbReference type="InterPro" id="IPR041118">
    <property type="entry name" value="Rx_N"/>
</dbReference>
<dbReference type="Pfam" id="PF00931">
    <property type="entry name" value="NB-ARC"/>
    <property type="match status" value="1"/>
</dbReference>
<dbReference type="InterPro" id="IPR044974">
    <property type="entry name" value="Disease_R_plants"/>
</dbReference>
<reference evidence="10" key="2">
    <citation type="submission" date="2019-07" db="EMBL/GenBank/DDBJ databases">
        <authorList>
            <person name="Yang Y."/>
            <person name="Bocs S."/>
            <person name="Baudouin L."/>
        </authorList>
    </citation>
    <scope>NUCLEOTIDE SEQUENCE</scope>
    <source>
        <tissue evidence="10">Spear leaf of Hainan Tall coconut</tissue>
    </source>
</reference>
<dbReference type="EMBL" id="CM017872">
    <property type="protein sequence ID" value="KAG1327178.1"/>
    <property type="molecule type" value="Genomic_DNA"/>
</dbReference>
<dbReference type="InterPro" id="IPR032675">
    <property type="entry name" value="LRR_dom_sf"/>
</dbReference>
<dbReference type="OrthoDB" id="646178at2759"/>
<dbReference type="InterPro" id="IPR058922">
    <property type="entry name" value="WHD_DRP"/>
</dbReference>
<evidence type="ECO:0000313" key="10">
    <source>
        <dbReference type="EMBL" id="KAG1327178.1"/>
    </source>
</evidence>
<evidence type="ECO:0000256" key="2">
    <source>
        <dbReference type="ARBA" id="ARBA00022614"/>
    </source>
</evidence>
<dbReference type="InterPro" id="IPR055414">
    <property type="entry name" value="LRR_R13L4/SHOC2-like"/>
</dbReference>
<feature type="domain" description="NB-ARC" evidence="6">
    <location>
        <begin position="136"/>
        <end position="270"/>
    </location>
</feature>
<keyword evidence="4" id="KW-0547">Nucleotide-binding</keyword>
<dbReference type="GO" id="GO:0009626">
    <property type="term" value="P:plant-type hypersensitive response"/>
    <property type="evidence" value="ECO:0007669"/>
    <property type="project" value="UniProtKB-ARBA"/>
</dbReference>
<dbReference type="Gene3D" id="1.20.5.4130">
    <property type="match status" value="1"/>
</dbReference>
<dbReference type="GO" id="GO:0042742">
    <property type="term" value="P:defense response to bacterium"/>
    <property type="evidence" value="ECO:0007669"/>
    <property type="project" value="UniProtKB-ARBA"/>
</dbReference>
<sequence length="798" mass="90090">MAESLVSNVVSQLANLLIDEAVSLAGVRDQIGRVKTQLQLLQGLLKDADSRRKRGDARMESWISAMRGAAYEIEDVIDTIKIEQIKIKIQDISGSKDTLGIANLGESSAVADESLPSLKQSSAQSDGDKVDAIGFESDIKQLVSQLLDQNVKTRCVISIVGMGGLGKTTLARKVYNDLEIKEHFHTFAGVSVPQEYGGIQLPKDIISKVNTEIQPQQLEGMGEEEVRERLYDNLRDATYLVVMDDVWTVDVWGEMQRVFPDENRGSRMLLIPADLKELAQTLAKRCAGLPLALVALGGLPSGKDPNYDAWWSVAQCMNWEDSGDGQDCFNILDLSYKDLKYTLKQCFPYTAAFPEDYIISASKLVRLWIAEGFIPERPKQTLERTARDFLDELVQRCMIQVVQRSMARGRIKSIRIHDMLRDFGSSEARKGGFLHVCSSDDMAISDGISSYRAAFHNCIDDEAALSSPHLRTLLGFNLVLTNVGRLLNGLNFLRVLDLEGARDLEELPKQMGNMIHLRYLGLRNTGLKRLPSSVGRLLNLQTLDVRETKILWLPKSFWKIRALRHVYISIHMFPSAPIIGDHKNLQTLKLTRIDVDVMDMIRLGGIKFIKNRVTTSGSTEMAMHTRTWERIFSESLGKALEKMDSLLSFSLHWTELPRDIFFAHARHLQKLRSLYLIGWFQQQQLPDSTQFPPNLTKLILSVNWLKQDPMPVLEKLPKLRLLELRYAYDGKSMSCSAGRFPRLQRLILERLRKLEEWRVEVGAMPSLTHLTMFRLEDASRGIAARDHPSGTEADGDAP</sequence>
<keyword evidence="2" id="KW-0433">Leucine-rich repeat</keyword>
<dbReference type="InterPro" id="IPR036388">
    <property type="entry name" value="WH-like_DNA-bd_sf"/>
</dbReference>
<dbReference type="Pfam" id="PF23598">
    <property type="entry name" value="LRR_14"/>
    <property type="match status" value="1"/>
</dbReference>
<dbReference type="PANTHER" id="PTHR23155">
    <property type="entry name" value="DISEASE RESISTANCE PROTEIN RP"/>
    <property type="match status" value="1"/>
</dbReference>
<dbReference type="PRINTS" id="PR00364">
    <property type="entry name" value="DISEASERSIST"/>
</dbReference>
<evidence type="ECO:0000259" key="8">
    <source>
        <dbReference type="Pfam" id="PF23559"/>
    </source>
</evidence>
<keyword evidence="11" id="KW-1185">Reference proteome</keyword>
<accession>A0A8K0MV27</accession>
<reference evidence="10" key="1">
    <citation type="journal article" date="2017" name="Gigascience">
        <title>The genome draft of coconut (Cocos nucifera).</title>
        <authorList>
            <person name="Xiao Y."/>
            <person name="Xu P."/>
            <person name="Fan H."/>
            <person name="Baudouin L."/>
            <person name="Xia W."/>
            <person name="Bocs S."/>
            <person name="Xu J."/>
            <person name="Li Q."/>
            <person name="Guo A."/>
            <person name="Zhou L."/>
            <person name="Li J."/>
            <person name="Wu Y."/>
            <person name="Ma Z."/>
            <person name="Armero A."/>
            <person name="Issali A.E."/>
            <person name="Liu N."/>
            <person name="Peng M."/>
            <person name="Yang Y."/>
        </authorList>
    </citation>
    <scope>NUCLEOTIDE SEQUENCE</scope>
    <source>
        <tissue evidence="10">Spear leaf of Hainan Tall coconut</tissue>
    </source>
</reference>